<keyword evidence="1" id="KW-0472">Membrane</keyword>
<keyword evidence="3" id="KW-1185">Reference proteome</keyword>
<dbReference type="EMBL" id="JAGHQM010002664">
    <property type="protein sequence ID" value="KAH0548287.1"/>
    <property type="molecule type" value="Genomic_DNA"/>
</dbReference>
<dbReference type="AlphaFoldDB" id="A0A9P8IJ22"/>
<name>A0A9P8IJ22_9PEZI</name>
<feature type="transmembrane region" description="Helical" evidence="1">
    <location>
        <begin position="45"/>
        <end position="63"/>
    </location>
</feature>
<keyword evidence="1" id="KW-1133">Transmembrane helix</keyword>
<reference evidence="2" key="1">
    <citation type="submission" date="2021-03" db="EMBL/GenBank/DDBJ databases">
        <title>Comparative genomics and phylogenomic investigation of the class Geoglossomycetes provide insights into ecological specialization and systematics.</title>
        <authorList>
            <person name="Melie T."/>
            <person name="Pirro S."/>
            <person name="Miller A.N."/>
            <person name="Quandt A."/>
        </authorList>
    </citation>
    <scope>NUCLEOTIDE SEQUENCE</scope>
    <source>
        <strain evidence="2">CAQ_001_2017</strain>
    </source>
</reference>
<accession>A0A9P8IJ22</accession>
<feature type="transmembrane region" description="Helical" evidence="1">
    <location>
        <begin position="622"/>
        <end position="645"/>
    </location>
</feature>
<proteinExistence type="predicted"/>
<evidence type="ECO:0000313" key="3">
    <source>
        <dbReference type="Proteomes" id="UP000750711"/>
    </source>
</evidence>
<organism evidence="2 3">
    <name type="scientific">Trichoglossum hirsutum</name>
    <dbReference type="NCBI Taxonomy" id="265104"/>
    <lineage>
        <taxon>Eukaryota</taxon>
        <taxon>Fungi</taxon>
        <taxon>Dikarya</taxon>
        <taxon>Ascomycota</taxon>
        <taxon>Pezizomycotina</taxon>
        <taxon>Geoglossomycetes</taxon>
        <taxon>Geoglossales</taxon>
        <taxon>Geoglossaceae</taxon>
        <taxon>Trichoglossum</taxon>
    </lineage>
</organism>
<sequence length="664" mass="72828">MLRYLRRIAPDHRLLGPAGGFYERELNAAPPEPRRGWFRRAVSQLHIILGFLWIVPATTLLVLNRRATIVGTSIGCPRCRVDPLGGDIQEQLSRLSRDDHNALGALQVASKAFEVWFMFVAASLVYDVTMFLAERRGQPIPLGFLTTYLEFGDLRYFLTTSPWTTPLRSGTTFFRSWWSSLKLYGFLAFVVGTSLTANLMGPGSAVLILPTLQYRNTSYVRGPVFGELAMAGQPSDPSISPNCSAAQLQAGNYTCLAHMYSRSLDGLLTFAAAEFVQGQSDGALSIGLSLEQEVTVLFNTTCYGDDCTYYSVPSRRILRNMSSDYSLYYNQTGSGALDPVVNNSLQALFHRTGPSVMQQLSCLLGNVSVFYVAENRTVRCYGSTGTDTCIPVGRGWDLDTDASAFSLGNTNVTAGDVTINIYSSKASAALLWNATRCHATDGSCWNASFASNDTGLPATSIMEFYVPLLSNSNRTLHCWAQFQPSFSHYILDPSVSNDINLVRVASTESVNGSIRKVHPDWLLAAWSTRQGGTVDAHSPAAQVMVDGITMAYQRQDLTQETSDELSYFIFLQQLVSAQGMSLVDFSTTAPPDRLGNTNPKPLTLESWIVVYVYAYGNDSRTAAMGLVVVFIGIVAALVRTGTAIVRRERTKSALELLTVALKYR</sequence>
<feature type="non-terminal residue" evidence="2">
    <location>
        <position position="664"/>
    </location>
</feature>
<protein>
    <submittedName>
        <fullName evidence="2">Uncharacterized protein</fullName>
    </submittedName>
</protein>
<evidence type="ECO:0000313" key="2">
    <source>
        <dbReference type="EMBL" id="KAH0548287.1"/>
    </source>
</evidence>
<feature type="transmembrane region" description="Helical" evidence="1">
    <location>
        <begin position="183"/>
        <end position="209"/>
    </location>
</feature>
<evidence type="ECO:0000256" key="1">
    <source>
        <dbReference type="SAM" id="Phobius"/>
    </source>
</evidence>
<gene>
    <name evidence="2" type="ORF">GP486_008011</name>
</gene>
<keyword evidence="1" id="KW-0812">Transmembrane</keyword>
<dbReference type="Proteomes" id="UP000750711">
    <property type="component" value="Unassembled WGS sequence"/>
</dbReference>
<comment type="caution">
    <text evidence="2">The sequence shown here is derived from an EMBL/GenBank/DDBJ whole genome shotgun (WGS) entry which is preliminary data.</text>
</comment>